<keyword evidence="3 4" id="KW-0175">Coiled coil</keyword>
<evidence type="ECO:0000259" key="6">
    <source>
        <dbReference type="Pfam" id="PF05622"/>
    </source>
</evidence>
<feature type="compositionally biased region" description="Polar residues" evidence="5">
    <location>
        <begin position="216"/>
        <end position="240"/>
    </location>
</feature>
<dbReference type="Gene3D" id="1.10.418.10">
    <property type="entry name" value="Calponin-like domain"/>
    <property type="match status" value="1"/>
</dbReference>
<keyword evidence="2" id="KW-0963">Cytoplasm</keyword>
<dbReference type="OrthoDB" id="49395at2759"/>
<evidence type="ECO:0000256" key="5">
    <source>
        <dbReference type="SAM" id="MobiDB-lite"/>
    </source>
</evidence>
<sequence>MSTPNQPEAELERLEKFVGKAPGGFYTIDQKENELCHQMGNGQKDCVKLKLEYTEMFSEMQKLGFFCALPMDPTQIHMECRRVYHITELSSGILLFEVLAEIDSVWFKLIRSADVGENWVLKINNLKKMYRMVSRYYEEVLGIPFDKMPQVDLTEIAKFSNVQEIFRLCQLVLFITVDRENNAMVVQRLQMLTEQSQAVVMHYIEEVNGIRLASTGQSHLQPTPSSSSLPGGNSDYTPRSSFADDALARNQNDLSRMALEKEELETSYRKLIGEHAQLRYRYDELETEKDDLQLRLQEMDKAVTQANETGQADLFMRTEIDHLKQDLQKSEDRRQEAEILLDQQAMAIEELTRKGEELKRHAEQASRLEDQLDESRHAAERLQKAENVIEKYKKKLEDSADLKRQIKAMDEQNHNLMERNQQIENEYRKVLAFRTLMDSYKNQVAMLETKNNELIREKNKMEYDIQQMTKKVDLLEVDKTRDSERILSLEDHLQEYQLGVGRPLSESLAQRADMDDLDMDDDDDDDDTHLGGSLEESLKESNVTELKLSKRRLERKVRELQQVGGGGGEKSQKVMVLQHLLDDSNRLKAQFEKNYLEVSQERDILQSDMARVREGIPDSILDESTHTMALRLHIIDLEKESKQLRDDMDKLERKMSDSRMAFTSNGIDNLEGLDEFKAQYKDMEQRSLLLEDQAKKQLQDINKLLLEKDTLQSQSIDQKDLLLEKERLYSAMKASLAVFEAKDDEPLKQQNAQLQQQTIQQQEQLRELQLKLKKTREFVMQQDKMLKETKQGGTGGNYDEATSSLKSDLIHREEENEKLKKQLHETRLQARREQQLMMSAWYDIARHTRKEQVGAKVYPSSWLGQQRSKH</sequence>
<dbReference type="GO" id="GO:0008017">
    <property type="term" value="F:microtubule binding"/>
    <property type="evidence" value="ECO:0007669"/>
    <property type="project" value="InterPro"/>
</dbReference>
<keyword evidence="9" id="KW-1185">Reference proteome</keyword>
<feature type="region of interest" description="Disordered" evidence="5">
    <location>
        <begin position="515"/>
        <end position="538"/>
    </location>
</feature>
<feature type="coiled-coil region" evidence="4">
    <location>
        <begin position="634"/>
        <end position="714"/>
    </location>
</feature>
<feature type="coiled-coil region" evidence="4">
    <location>
        <begin position="809"/>
        <end position="836"/>
    </location>
</feature>
<protein>
    <recommendedName>
        <fullName evidence="10">HOOK N-terminal domain-containing protein</fullName>
    </recommendedName>
</protein>
<proteinExistence type="predicted"/>
<dbReference type="Gene3D" id="1.20.5.400">
    <property type="match status" value="1"/>
</dbReference>
<feature type="coiled-coil region" evidence="4">
    <location>
        <begin position="247"/>
        <end position="471"/>
    </location>
</feature>
<dbReference type="InterPro" id="IPR008636">
    <property type="entry name" value="Hook_C"/>
</dbReference>
<accession>A0A168NDX4</accession>
<dbReference type="GO" id="GO:0030705">
    <property type="term" value="P:cytoskeleton-dependent intracellular transport"/>
    <property type="evidence" value="ECO:0007669"/>
    <property type="project" value="InterPro"/>
</dbReference>
<organism evidence="8">
    <name type="scientific">Absidia glauca</name>
    <name type="common">Pin mould</name>
    <dbReference type="NCBI Taxonomy" id="4829"/>
    <lineage>
        <taxon>Eukaryota</taxon>
        <taxon>Fungi</taxon>
        <taxon>Fungi incertae sedis</taxon>
        <taxon>Mucoromycota</taxon>
        <taxon>Mucoromycotina</taxon>
        <taxon>Mucoromycetes</taxon>
        <taxon>Mucorales</taxon>
        <taxon>Cunninghamellaceae</taxon>
        <taxon>Absidia</taxon>
    </lineage>
</organism>
<evidence type="ECO:0000313" key="9">
    <source>
        <dbReference type="Proteomes" id="UP000078561"/>
    </source>
</evidence>
<evidence type="ECO:0000313" key="8">
    <source>
        <dbReference type="EMBL" id="SAM00351.1"/>
    </source>
</evidence>
<dbReference type="GO" id="GO:0031122">
    <property type="term" value="P:cytoplasmic microtubule organization"/>
    <property type="evidence" value="ECO:0007669"/>
    <property type="project" value="InterPro"/>
</dbReference>
<dbReference type="Pfam" id="PF05622">
    <property type="entry name" value="HOOK"/>
    <property type="match status" value="1"/>
</dbReference>
<dbReference type="PANTHER" id="PTHR18947:SF28">
    <property type="entry name" value="GIRDIN, ISOFORM A"/>
    <property type="match status" value="1"/>
</dbReference>
<dbReference type="STRING" id="4829.A0A168NDX4"/>
<evidence type="ECO:0000256" key="2">
    <source>
        <dbReference type="ARBA" id="ARBA00022490"/>
    </source>
</evidence>
<gene>
    <name evidence="8" type="primary">ABSGL_06032.1 scaffold 7611</name>
</gene>
<feature type="region of interest" description="Disordered" evidence="5">
    <location>
        <begin position="216"/>
        <end position="241"/>
    </location>
</feature>
<reference evidence="8" key="1">
    <citation type="submission" date="2016-04" db="EMBL/GenBank/DDBJ databases">
        <authorList>
            <person name="Evans L.H."/>
            <person name="Alamgir A."/>
            <person name="Owens N."/>
            <person name="Weber N.D."/>
            <person name="Virtaneva K."/>
            <person name="Barbian K."/>
            <person name="Babar A."/>
            <person name="Rosenke K."/>
        </authorList>
    </citation>
    <scope>NUCLEOTIDE SEQUENCE [LARGE SCALE GENOMIC DNA]</scope>
    <source>
        <strain evidence="8">CBS 101.48</strain>
    </source>
</reference>
<dbReference type="Proteomes" id="UP000078561">
    <property type="component" value="Unassembled WGS sequence"/>
</dbReference>
<evidence type="ECO:0000256" key="3">
    <source>
        <dbReference type="ARBA" id="ARBA00023054"/>
    </source>
</evidence>
<dbReference type="AlphaFoldDB" id="A0A168NDX4"/>
<dbReference type="InterPro" id="IPR036872">
    <property type="entry name" value="CH_dom_sf"/>
</dbReference>
<dbReference type="CDD" id="cd22211">
    <property type="entry name" value="HkD_SF"/>
    <property type="match status" value="1"/>
</dbReference>
<evidence type="ECO:0008006" key="10">
    <source>
        <dbReference type="Google" id="ProtNLM"/>
    </source>
</evidence>
<dbReference type="OMA" id="DAKYRKC"/>
<dbReference type="GO" id="GO:0005815">
    <property type="term" value="C:microtubule organizing center"/>
    <property type="evidence" value="ECO:0007669"/>
    <property type="project" value="TreeGrafter"/>
</dbReference>
<evidence type="ECO:0000256" key="1">
    <source>
        <dbReference type="ARBA" id="ARBA00004496"/>
    </source>
</evidence>
<feature type="domain" description="HOOK N-terminal" evidence="7">
    <location>
        <begin position="86"/>
        <end position="206"/>
    </location>
</feature>
<comment type="subcellular location">
    <subcellularLocation>
        <location evidence="1">Cytoplasm</location>
    </subcellularLocation>
</comment>
<feature type="compositionally biased region" description="Acidic residues" evidence="5">
    <location>
        <begin position="515"/>
        <end position="527"/>
    </location>
</feature>
<dbReference type="SUPFAM" id="SSF116907">
    <property type="entry name" value="Hook domain"/>
    <property type="match status" value="1"/>
</dbReference>
<evidence type="ECO:0000259" key="7">
    <source>
        <dbReference type="Pfam" id="PF19047"/>
    </source>
</evidence>
<feature type="domain" description="Hook C-terminal" evidence="6">
    <location>
        <begin position="284"/>
        <end position="609"/>
    </location>
</feature>
<dbReference type="GO" id="GO:0005737">
    <property type="term" value="C:cytoplasm"/>
    <property type="evidence" value="ECO:0007669"/>
    <property type="project" value="UniProtKB-SubCell"/>
</dbReference>
<evidence type="ECO:0000256" key="4">
    <source>
        <dbReference type="SAM" id="Coils"/>
    </source>
</evidence>
<dbReference type="Pfam" id="PF19047">
    <property type="entry name" value="HOOK_N"/>
    <property type="match status" value="1"/>
</dbReference>
<dbReference type="GO" id="GO:0051959">
    <property type="term" value="F:dynein light intermediate chain binding"/>
    <property type="evidence" value="ECO:0007669"/>
    <property type="project" value="TreeGrafter"/>
</dbReference>
<dbReference type="PANTHER" id="PTHR18947">
    <property type="entry name" value="HOOK PROTEINS"/>
    <property type="match status" value="1"/>
</dbReference>
<name>A0A168NDX4_ABSGL</name>
<dbReference type="EMBL" id="LT553181">
    <property type="protein sequence ID" value="SAM00351.1"/>
    <property type="molecule type" value="Genomic_DNA"/>
</dbReference>
<dbReference type="InterPro" id="IPR043936">
    <property type="entry name" value="HOOK_N"/>
</dbReference>
<dbReference type="InParanoid" id="A0A168NDX4"/>